<feature type="compositionally biased region" description="Basic residues" evidence="1">
    <location>
        <begin position="163"/>
        <end position="173"/>
    </location>
</feature>
<gene>
    <name evidence="2" type="ORF">GUJ93_ZPchr0013g37941</name>
</gene>
<protein>
    <submittedName>
        <fullName evidence="2">Uncharacterized protein</fullName>
    </submittedName>
</protein>
<dbReference type="EMBL" id="JAAALK010000079">
    <property type="protein sequence ID" value="KAG8100678.1"/>
    <property type="molecule type" value="Genomic_DNA"/>
</dbReference>
<feature type="compositionally biased region" description="Low complexity" evidence="1">
    <location>
        <begin position="123"/>
        <end position="133"/>
    </location>
</feature>
<dbReference type="Proteomes" id="UP000729402">
    <property type="component" value="Unassembled WGS sequence"/>
</dbReference>
<dbReference type="GO" id="GO:0010309">
    <property type="term" value="F:acireductone dioxygenase [iron(II)-requiring] activity"/>
    <property type="evidence" value="ECO:0007669"/>
    <property type="project" value="InterPro"/>
</dbReference>
<dbReference type="InterPro" id="IPR004313">
    <property type="entry name" value="ARD"/>
</dbReference>
<feature type="non-terminal residue" evidence="2">
    <location>
        <position position="266"/>
    </location>
</feature>
<reference evidence="2" key="2">
    <citation type="submission" date="2021-02" db="EMBL/GenBank/DDBJ databases">
        <authorList>
            <person name="Kimball J.A."/>
            <person name="Haas M.W."/>
            <person name="Macchietto M."/>
            <person name="Kono T."/>
            <person name="Duquette J."/>
            <person name="Shao M."/>
        </authorList>
    </citation>
    <scope>NUCLEOTIDE SEQUENCE</scope>
    <source>
        <tissue evidence="2">Fresh leaf tissue</tissue>
    </source>
</reference>
<feature type="region of interest" description="Disordered" evidence="1">
    <location>
        <begin position="151"/>
        <end position="197"/>
    </location>
</feature>
<dbReference type="AlphaFoldDB" id="A0A8J6C678"/>
<reference evidence="2" key="1">
    <citation type="journal article" date="2021" name="bioRxiv">
        <title>Whole Genome Assembly and Annotation of Northern Wild Rice, Zizania palustris L., Supports a Whole Genome Duplication in the Zizania Genus.</title>
        <authorList>
            <person name="Haas M."/>
            <person name="Kono T."/>
            <person name="Macchietto M."/>
            <person name="Millas R."/>
            <person name="McGilp L."/>
            <person name="Shao M."/>
            <person name="Duquette J."/>
            <person name="Hirsch C.N."/>
            <person name="Kimball J."/>
        </authorList>
    </citation>
    <scope>NUCLEOTIDE SEQUENCE</scope>
    <source>
        <tissue evidence="2">Fresh leaf tissue</tissue>
    </source>
</reference>
<proteinExistence type="predicted"/>
<feature type="region of interest" description="Disordered" evidence="1">
    <location>
        <begin position="60"/>
        <end position="88"/>
    </location>
</feature>
<organism evidence="2 3">
    <name type="scientific">Zizania palustris</name>
    <name type="common">Northern wild rice</name>
    <dbReference type="NCBI Taxonomy" id="103762"/>
    <lineage>
        <taxon>Eukaryota</taxon>
        <taxon>Viridiplantae</taxon>
        <taxon>Streptophyta</taxon>
        <taxon>Embryophyta</taxon>
        <taxon>Tracheophyta</taxon>
        <taxon>Spermatophyta</taxon>
        <taxon>Magnoliopsida</taxon>
        <taxon>Liliopsida</taxon>
        <taxon>Poales</taxon>
        <taxon>Poaceae</taxon>
        <taxon>BOP clade</taxon>
        <taxon>Oryzoideae</taxon>
        <taxon>Oryzeae</taxon>
        <taxon>Zizaniinae</taxon>
        <taxon>Zizania</taxon>
    </lineage>
</organism>
<dbReference type="PANTHER" id="PTHR23418">
    <property type="entry name" value="ACIREDUCTONE DIOXYGENASE"/>
    <property type="match status" value="1"/>
</dbReference>
<dbReference type="PANTHER" id="PTHR23418:SF4">
    <property type="entry name" value="ACIREDUCTONE DIOXYGENASE 4"/>
    <property type="match status" value="1"/>
</dbReference>
<evidence type="ECO:0000256" key="1">
    <source>
        <dbReference type="SAM" id="MobiDB-lite"/>
    </source>
</evidence>
<feature type="region of interest" description="Disordered" evidence="1">
    <location>
        <begin position="123"/>
        <end position="142"/>
    </location>
</feature>
<sequence>ELTKIRKERGYNYFDLIEICPEKLENYEKVKNFYREHIHADEANSSVGWRVVGHFIADCPKRNGHKKGTSGGIHDSGKHDSSSFNKGKPKTRFFRKALKDYRRENKKSDKAFFAEMEKSYSKRSTSSSSSSSSSDEEIVIRKGKDKDDPASLCFMAFGDKPKSRSHQRRRSRKSFCSMALGDKEEKSSSDDSDSDDNEKMHIEFEMSLMGELKYFLGLQIKQTKDDTFIHQDDPDGHLWGLDKDESSVKSSPRASHRQAVKRIFRY</sequence>
<evidence type="ECO:0000313" key="2">
    <source>
        <dbReference type="EMBL" id="KAG8100678.1"/>
    </source>
</evidence>
<evidence type="ECO:0000313" key="3">
    <source>
        <dbReference type="Proteomes" id="UP000729402"/>
    </source>
</evidence>
<comment type="caution">
    <text evidence="2">The sequence shown here is derived from an EMBL/GenBank/DDBJ whole genome shotgun (WGS) entry which is preliminary data.</text>
</comment>
<accession>A0A8J6C678</accession>
<name>A0A8J6C678_ZIZPA</name>
<dbReference type="GO" id="GO:0006555">
    <property type="term" value="P:methionine metabolic process"/>
    <property type="evidence" value="ECO:0007669"/>
    <property type="project" value="TreeGrafter"/>
</dbReference>
<keyword evidence="3" id="KW-1185">Reference proteome</keyword>